<protein>
    <submittedName>
        <fullName evidence="1">Uncharacterized protein</fullName>
    </submittedName>
</protein>
<name>A0ACB8QD19_9AGAM</name>
<proteinExistence type="predicted"/>
<sequence>MEFLSFAALASNLSSTRLANRKHVEELEATSAEIHRLRSERDAAVSEAKRAKDTWDSFRLERDAAVTEARSTAAALRDVEKIRDAFSAETAVLGEAVATRDRSLSDVRQALDRVQKEMVVLRAALAQAEAEAEEQRGVVKRIRDLVNGAGPSDEEPTSSYYRVTKDGRRWPYDGHVLNHHRFRRL</sequence>
<comment type="caution">
    <text evidence="1">The sequence shown here is derived from an EMBL/GenBank/DDBJ whole genome shotgun (WGS) entry which is preliminary data.</text>
</comment>
<reference evidence="1" key="1">
    <citation type="submission" date="2021-02" db="EMBL/GenBank/DDBJ databases">
        <authorList>
            <consortium name="DOE Joint Genome Institute"/>
            <person name="Ahrendt S."/>
            <person name="Looney B.P."/>
            <person name="Miyauchi S."/>
            <person name="Morin E."/>
            <person name="Drula E."/>
            <person name="Courty P.E."/>
            <person name="Chicoki N."/>
            <person name="Fauchery L."/>
            <person name="Kohler A."/>
            <person name="Kuo A."/>
            <person name="Labutti K."/>
            <person name="Pangilinan J."/>
            <person name="Lipzen A."/>
            <person name="Riley R."/>
            <person name="Andreopoulos W."/>
            <person name="He G."/>
            <person name="Johnson J."/>
            <person name="Barry K.W."/>
            <person name="Grigoriev I.V."/>
            <person name="Nagy L."/>
            <person name="Hibbett D."/>
            <person name="Henrissat B."/>
            <person name="Matheny P.B."/>
            <person name="Labbe J."/>
            <person name="Martin F."/>
        </authorList>
    </citation>
    <scope>NUCLEOTIDE SEQUENCE</scope>
    <source>
        <strain evidence="1">EC-137</strain>
    </source>
</reference>
<accession>A0ACB8QD19</accession>
<organism evidence="1 2">
    <name type="scientific">Vararia minispora EC-137</name>
    <dbReference type="NCBI Taxonomy" id="1314806"/>
    <lineage>
        <taxon>Eukaryota</taxon>
        <taxon>Fungi</taxon>
        <taxon>Dikarya</taxon>
        <taxon>Basidiomycota</taxon>
        <taxon>Agaricomycotina</taxon>
        <taxon>Agaricomycetes</taxon>
        <taxon>Russulales</taxon>
        <taxon>Lachnocladiaceae</taxon>
        <taxon>Vararia</taxon>
    </lineage>
</organism>
<dbReference type="EMBL" id="MU273667">
    <property type="protein sequence ID" value="KAI0029580.1"/>
    <property type="molecule type" value="Genomic_DNA"/>
</dbReference>
<gene>
    <name evidence="1" type="ORF">K488DRAFT_72848</name>
</gene>
<evidence type="ECO:0000313" key="1">
    <source>
        <dbReference type="EMBL" id="KAI0029580.1"/>
    </source>
</evidence>
<evidence type="ECO:0000313" key="2">
    <source>
        <dbReference type="Proteomes" id="UP000814128"/>
    </source>
</evidence>
<dbReference type="Proteomes" id="UP000814128">
    <property type="component" value="Unassembled WGS sequence"/>
</dbReference>
<reference evidence="1" key="2">
    <citation type="journal article" date="2022" name="New Phytol.">
        <title>Evolutionary transition to the ectomycorrhizal habit in the genomes of a hyperdiverse lineage of mushroom-forming fungi.</title>
        <authorList>
            <person name="Looney B."/>
            <person name="Miyauchi S."/>
            <person name="Morin E."/>
            <person name="Drula E."/>
            <person name="Courty P.E."/>
            <person name="Kohler A."/>
            <person name="Kuo A."/>
            <person name="LaButti K."/>
            <person name="Pangilinan J."/>
            <person name="Lipzen A."/>
            <person name="Riley R."/>
            <person name="Andreopoulos W."/>
            <person name="He G."/>
            <person name="Johnson J."/>
            <person name="Nolan M."/>
            <person name="Tritt A."/>
            <person name="Barry K.W."/>
            <person name="Grigoriev I.V."/>
            <person name="Nagy L.G."/>
            <person name="Hibbett D."/>
            <person name="Henrissat B."/>
            <person name="Matheny P.B."/>
            <person name="Labbe J."/>
            <person name="Martin F.M."/>
        </authorList>
    </citation>
    <scope>NUCLEOTIDE SEQUENCE</scope>
    <source>
        <strain evidence="1">EC-137</strain>
    </source>
</reference>
<keyword evidence="2" id="KW-1185">Reference proteome</keyword>